<evidence type="ECO:0000259" key="14">
    <source>
        <dbReference type="PROSITE" id="PS51999"/>
    </source>
</evidence>
<dbReference type="GeneID" id="25560887"/>
<evidence type="ECO:0000313" key="15">
    <source>
        <dbReference type="EMBL" id="KNC52291.1"/>
    </source>
</evidence>
<keyword evidence="2 9" id="KW-0479">Metal-binding</keyword>
<evidence type="ECO:0000256" key="7">
    <source>
        <dbReference type="ARBA" id="ARBA00023242"/>
    </source>
</evidence>
<dbReference type="GO" id="GO:0016829">
    <property type="term" value="F:lyase activity"/>
    <property type="evidence" value="ECO:0007669"/>
    <property type="project" value="UniProtKB-KW"/>
</dbReference>
<evidence type="ECO:0000313" key="16">
    <source>
        <dbReference type="Proteomes" id="UP000054408"/>
    </source>
</evidence>
<evidence type="ECO:0000256" key="4">
    <source>
        <dbReference type="ARBA" id="ARBA00022801"/>
    </source>
</evidence>
<dbReference type="STRING" id="461836.A0A0L0DJK8"/>
<dbReference type="Gene3D" id="3.60.10.10">
    <property type="entry name" value="Endonuclease/exonuclease/phosphatase"/>
    <property type="match status" value="1"/>
</dbReference>
<sequence length="448" mass="48361">MGFGTVGSAPDQVRVDGYDAFFARARVKSGYSGTATYVRSATARPDAARAQAFVDLPPGTAGLSSSRLHELDDEGRAVVTHHAGCVVVFNVYCPNSGATEDRAQFKAEFNDTLRAAMTLEMARGHAVVLVGDLNAVHDMRDMAYADELPSDWEPSSTWRWLDGLLALPQDGGLGMVDAFRALHPDATRAFTCWNTQTEARLANHGSRIDYVLVDAVLAPAVAACWIDADRMGSDHAPVVADLQLAALAPLPRAPPPLASIYLPELAGSQATIDAFVAAARSCEPAPSSLPRPAPKSKPKSAPASKPVTLRQFFTPHAAKPRRPATLPPPVAASPATRAVHNSTSTMQAWTQLLKPQTQDAVPLCRGHREPTKRLVVNKPGLNQGREFFICARPRGPRGDLRWRCSFFLWASEFKAAVRKRHRPSPATIDLTSSPPPKRARPLGRESPN</sequence>
<reference evidence="15 16" key="1">
    <citation type="submission" date="2010-05" db="EMBL/GenBank/DDBJ databases">
        <title>The Genome Sequence of Thecamonas trahens ATCC 50062.</title>
        <authorList>
            <consortium name="The Broad Institute Genome Sequencing Platform"/>
            <person name="Russ C."/>
            <person name="Cuomo C."/>
            <person name="Shea T."/>
            <person name="Young S.K."/>
            <person name="Zeng Q."/>
            <person name="Koehrsen M."/>
            <person name="Haas B."/>
            <person name="Borodovsky M."/>
            <person name="Guigo R."/>
            <person name="Alvarado L."/>
            <person name="Berlin A."/>
            <person name="Bochicchio J."/>
            <person name="Borenstein D."/>
            <person name="Chapman S."/>
            <person name="Chen Z."/>
            <person name="Freedman E."/>
            <person name="Gellesch M."/>
            <person name="Goldberg J."/>
            <person name="Griggs A."/>
            <person name="Gujja S."/>
            <person name="Heilman E."/>
            <person name="Heiman D."/>
            <person name="Hepburn T."/>
            <person name="Howarth C."/>
            <person name="Jen D."/>
            <person name="Larson L."/>
            <person name="Mehta T."/>
            <person name="Park D."/>
            <person name="Pearson M."/>
            <person name="Roberts A."/>
            <person name="Saif S."/>
            <person name="Shenoy N."/>
            <person name="Sisk P."/>
            <person name="Stolte C."/>
            <person name="Sykes S."/>
            <person name="Thomson T."/>
            <person name="Walk T."/>
            <person name="White J."/>
            <person name="Yandava C."/>
            <person name="Burger G."/>
            <person name="Gray M.W."/>
            <person name="Holland P.W.H."/>
            <person name="King N."/>
            <person name="Lang F.B.F."/>
            <person name="Roger A.J."/>
            <person name="Ruiz-Trillo I."/>
            <person name="Lander E."/>
            <person name="Nusbaum C."/>
        </authorList>
    </citation>
    <scope>NUCLEOTIDE SEQUENCE [LARGE SCALE GENOMIC DNA]</scope>
    <source>
        <strain evidence="15 16">ATCC 50062</strain>
    </source>
</reference>
<dbReference type="GO" id="GO:0005634">
    <property type="term" value="C:nucleus"/>
    <property type="evidence" value="ECO:0007669"/>
    <property type="project" value="TreeGrafter"/>
</dbReference>
<keyword evidence="3 11" id="KW-0863">Zinc-finger</keyword>
<feature type="active site" evidence="8">
    <location>
        <position position="92"/>
    </location>
</feature>
<feature type="domain" description="GRF-type" evidence="14">
    <location>
        <begin position="364"/>
        <end position="413"/>
    </location>
</feature>
<dbReference type="PROSITE" id="PS51999">
    <property type="entry name" value="ZF_GRF"/>
    <property type="match status" value="1"/>
</dbReference>
<dbReference type="Proteomes" id="UP000054408">
    <property type="component" value="Unassembled WGS sequence"/>
</dbReference>
<evidence type="ECO:0000256" key="1">
    <source>
        <dbReference type="ARBA" id="ARBA00007092"/>
    </source>
</evidence>
<feature type="region of interest" description="Disordered" evidence="13">
    <location>
        <begin position="283"/>
        <end position="343"/>
    </location>
</feature>
<feature type="active site" description="Proton donor/acceptor" evidence="8">
    <location>
        <position position="132"/>
    </location>
</feature>
<dbReference type="EC" id="3.1.-.-" evidence="12"/>
<evidence type="ECO:0000256" key="6">
    <source>
        <dbReference type="ARBA" id="ARBA00022842"/>
    </source>
</evidence>
<accession>A0A0L0DJK8</accession>
<feature type="active site" description="Proton acceptor" evidence="8">
    <location>
        <position position="235"/>
    </location>
</feature>
<proteinExistence type="inferred from homology"/>
<dbReference type="GO" id="GO:0008270">
    <property type="term" value="F:zinc ion binding"/>
    <property type="evidence" value="ECO:0007669"/>
    <property type="project" value="UniProtKB-KW"/>
</dbReference>
<evidence type="ECO:0000256" key="3">
    <source>
        <dbReference type="ARBA" id="ARBA00022771"/>
    </source>
</evidence>
<dbReference type="GO" id="GO:0008311">
    <property type="term" value="F:double-stranded DNA 3'-5' DNA exonuclease activity"/>
    <property type="evidence" value="ECO:0007669"/>
    <property type="project" value="TreeGrafter"/>
</dbReference>
<evidence type="ECO:0000256" key="9">
    <source>
        <dbReference type="PIRSR" id="PIRSR604808-2"/>
    </source>
</evidence>
<feature type="site" description="Important for catalytic activity" evidence="10">
    <location>
        <position position="209"/>
    </location>
</feature>
<keyword evidence="4" id="KW-0378">Hydrolase</keyword>
<keyword evidence="15" id="KW-0456">Lyase</keyword>
<dbReference type="OMA" id="SFWICPR"/>
<feature type="region of interest" description="Disordered" evidence="13">
    <location>
        <begin position="420"/>
        <end position="448"/>
    </location>
</feature>
<dbReference type="PROSITE" id="PS51435">
    <property type="entry name" value="AP_NUCLEASE_F1_4"/>
    <property type="match status" value="1"/>
</dbReference>
<dbReference type="eggNOG" id="KOG1294">
    <property type="taxonomic scope" value="Eukaryota"/>
</dbReference>
<evidence type="ECO:0000256" key="2">
    <source>
        <dbReference type="ARBA" id="ARBA00022723"/>
    </source>
</evidence>
<dbReference type="Pfam" id="PF03372">
    <property type="entry name" value="Exo_endo_phos"/>
    <property type="match status" value="1"/>
</dbReference>
<dbReference type="OrthoDB" id="391817at2759"/>
<name>A0A0L0DJK8_THETB</name>
<dbReference type="SUPFAM" id="SSF56219">
    <property type="entry name" value="DNase I-like"/>
    <property type="match status" value="1"/>
</dbReference>
<feature type="binding site" evidence="9">
    <location>
        <position position="235"/>
    </location>
    <ligand>
        <name>Mg(2+)</name>
        <dbReference type="ChEBI" id="CHEBI:18420"/>
        <label>1</label>
    </ligand>
</feature>
<evidence type="ECO:0000256" key="8">
    <source>
        <dbReference type="PIRSR" id="PIRSR604808-1"/>
    </source>
</evidence>
<dbReference type="InterPro" id="IPR036691">
    <property type="entry name" value="Endo/exonu/phosph_ase_sf"/>
</dbReference>
<keyword evidence="5" id="KW-0862">Zinc</keyword>
<dbReference type="GO" id="GO:0003906">
    <property type="term" value="F:DNA-(apurinic or apyrimidinic site) endonuclease activity"/>
    <property type="evidence" value="ECO:0007669"/>
    <property type="project" value="TreeGrafter"/>
</dbReference>
<dbReference type="PANTHER" id="PTHR22748:SF4">
    <property type="entry name" value="DNA-(APURINIC OR APYRIMIDINIC SITE) ENDONUCLEASE 2"/>
    <property type="match status" value="1"/>
</dbReference>
<comment type="cofactor">
    <cofactor evidence="9 12">
        <name>Mg(2+)</name>
        <dbReference type="ChEBI" id="CHEBI:18420"/>
    </cofactor>
    <cofactor evidence="9 12">
        <name>Mn(2+)</name>
        <dbReference type="ChEBI" id="CHEBI:29035"/>
    </cofactor>
    <text evidence="9 12">Probably binds two magnesium or manganese ions per subunit.</text>
</comment>
<feature type="binding site" evidence="9">
    <location>
        <position position="132"/>
    </location>
    <ligand>
        <name>Mg(2+)</name>
        <dbReference type="ChEBI" id="CHEBI:18420"/>
        <label>1</label>
    </ligand>
</feature>
<feature type="binding site" evidence="9">
    <location>
        <position position="234"/>
    </location>
    <ligand>
        <name>Mg(2+)</name>
        <dbReference type="ChEBI" id="CHEBI:18420"/>
        <label>1</label>
    </ligand>
</feature>
<evidence type="ECO:0000256" key="13">
    <source>
        <dbReference type="SAM" id="MobiDB-lite"/>
    </source>
</evidence>
<dbReference type="InterPro" id="IPR010666">
    <property type="entry name" value="Znf_GRF"/>
</dbReference>
<dbReference type="InterPro" id="IPR004808">
    <property type="entry name" value="AP_endonuc_1"/>
</dbReference>
<dbReference type="AlphaFoldDB" id="A0A0L0DJK8"/>
<keyword evidence="16" id="KW-1185">Reference proteome</keyword>
<dbReference type="InterPro" id="IPR005135">
    <property type="entry name" value="Endo/exonuclease/phosphatase"/>
</dbReference>
<dbReference type="EMBL" id="GL349436">
    <property type="protein sequence ID" value="KNC52291.1"/>
    <property type="molecule type" value="Genomic_DNA"/>
</dbReference>
<organism evidence="15 16">
    <name type="scientific">Thecamonas trahens ATCC 50062</name>
    <dbReference type="NCBI Taxonomy" id="461836"/>
    <lineage>
        <taxon>Eukaryota</taxon>
        <taxon>Apusozoa</taxon>
        <taxon>Apusomonadida</taxon>
        <taxon>Apusomonadidae</taxon>
        <taxon>Thecamonas</taxon>
    </lineage>
</organism>
<evidence type="ECO:0000256" key="11">
    <source>
        <dbReference type="PROSITE-ProRule" id="PRU01343"/>
    </source>
</evidence>
<feature type="site" description="Transition state stabilizer" evidence="10">
    <location>
        <position position="134"/>
    </location>
</feature>
<keyword evidence="9" id="KW-0464">Manganese</keyword>
<keyword evidence="6 9" id="KW-0460">Magnesium</keyword>
<dbReference type="PANTHER" id="PTHR22748">
    <property type="entry name" value="AP ENDONUCLEASE"/>
    <property type="match status" value="1"/>
</dbReference>
<keyword evidence="12" id="KW-0227">DNA damage</keyword>
<feature type="site" description="Interaction with DNA substrate" evidence="10">
    <location>
        <position position="235"/>
    </location>
</feature>
<evidence type="ECO:0000256" key="10">
    <source>
        <dbReference type="PIRSR" id="PIRSR604808-3"/>
    </source>
</evidence>
<dbReference type="GO" id="GO:0006284">
    <property type="term" value="P:base-excision repair"/>
    <property type="evidence" value="ECO:0007669"/>
    <property type="project" value="TreeGrafter"/>
</dbReference>
<dbReference type="Pfam" id="PF06839">
    <property type="entry name" value="Zn_ribbon_GRF"/>
    <property type="match status" value="1"/>
</dbReference>
<dbReference type="GO" id="GO:0008081">
    <property type="term" value="F:phosphoric diester hydrolase activity"/>
    <property type="evidence" value="ECO:0007669"/>
    <property type="project" value="TreeGrafter"/>
</dbReference>
<comment type="similarity">
    <text evidence="1 12">Belongs to the DNA repair enzymes AP/ExoA family.</text>
</comment>
<evidence type="ECO:0000256" key="5">
    <source>
        <dbReference type="ARBA" id="ARBA00022833"/>
    </source>
</evidence>
<evidence type="ECO:0000256" key="12">
    <source>
        <dbReference type="RuleBase" id="RU362131"/>
    </source>
</evidence>
<gene>
    <name evidence="15" type="ORF">AMSG_01118</name>
</gene>
<dbReference type="RefSeq" id="XP_013762290.1">
    <property type="nucleotide sequence ID" value="XM_013906836.1"/>
</dbReference>
<keyword evidence="7" id="KW-0539">Nucleus</keyword>
<feature type="binding site" evidence="9">
    <location>
        <position position="134"/>
    </location>
    <ligand>
        <name>Mg(2+)</name>
        <dbReference type="ChEBI" id="CHEBI:18420"/>
        <label>1</label>
    </ligand>
</feature>
<keyword evidence="12" id="KW-0234">DNA repair</keyword>
<dbReference type="NCBIfam" id="TIGR00633">
    <property type="entry name" value="xth"/>
    <property type="match status" value="1"/>
</dbReference>
<protein>
    <recommendedName>
        <fullName evidence="12">DNA-(apurinic or apyrimidinic site) endonuclease</fullName>
        <ecNumber evidence="12">3.1.-.-</ecNumber>
    </recommendedName>
</protein>